<accession>A0ABD2X3S9</accession>
<organism evidence="2 3">
    <name type="scientific">Trichogramma kaykai</name>
    <dbReference type="NCBI Taxonomy" id="54128"/>
    <lineage>
        <taxon>Eukaryota</taxon>
        <taxon>Metazoa</taxon>
        <taxon>Ecdysozoa</taxon>
        <taxon>Arthropoda</taxon>
        <taxon>Hexapoda</taxon>
        <taxon>Insecta</taxon>
        <taxon>Pterygota</taxon>
        <taxon>Neoptera</taxon>
        <taxon>Endopterygota</taxon>
        <taxon>Hymenoptera</taxon>
        <taxon>Apocrita</taxon>
        <taxon>Proctotrupomorpha</taxon>
        <taxon>Chalcidoidea</taxon>
        <taxon>Trichogrammatidae</taxon>
        <taxon>Trichogramma</taxon>
    </lineage>
</organism>
<dbReference type="EMBL" id="JBJJXI010000054">
    <property type="protein sequence ID" value="KAL3399997.1"/>
    <property type="molecule type" value="Genomic_DNA"/>
</dbReference>
<protein>
    <submittedName>
        <fullName evidence="2">Uncharacterized protein</fullName>
    </submittedName>
</protein>
<keyword evidence="1" id="KW-0812">Transmembrane</keyword>
<dbReference type="Proteomes" id="UP001627154">
    <property type="component" value="Unassembled WGS sequence"/>
</dbReference>
<reference evidence="2 3" key="1">
    <citation type="journal article" date="2024" name="bioRxiv">
        <title>A reference genome for Trichogramma kaykai: A tiny desert-dwelling parasitoid wasp with competing sex-ratio distorters.</title>
        <authorList>
            <person name="Culotta J."/>
            <person name="Lindsey A.R."/>
        </authorList>
    </citation>
    <scope>NUCLEOTIDE SEQUENCE [LARGE SCALE GENOMIC DNA]</scope>
    <source>
        <strain evidence="2 3">KSX58</strain>
    </source>
</reference>
<gene>
    <name evidence="2" type="ORF">TKK_006618</name>
</gene>
<keyword evidence="1" id="KW-0472">Membrane</keyword>
<sequence length="511" mass="58645">MSASAKRAVPIQQHTLPFRYSMYVRQRQQLCAVAPTAIPRKLAARVPATASAVVRIVPTRYYENTLATITARPYICTLKRCLPRYKVRRIKFLPDSRACMFYIFAFNIYEYIFIRVIDLIFVFHLHNWSASLILNARQCNACTDSLDKLWYVPYIMSTVYRKFYVTFVQSPRLALIKSAILIRRAGGATAPAASSLCESYAQHSEHNTNEQHNYGISRNMRADRDILSSRCMPLLHGEGSAIAVFACLTEPYFVRASPVAVAAGSSTSRQNFRHKAYHLEQTFGINLYPIIRMLLLHLFVATSLLRRIFTAETLHAYIYIYCTVYIDTLRNELRCRKIIGLTLDLQPAVFRRSRGGEKKVYDFLYSSLRVSTPHGGEYHLTHLARTLKYIKPLPGAGRSRRAGRPKLNYISTLRGWKFTVAYLSCTNLHESRRSVIFAKRKKRKKNLGNPPIHTRYIFRACGTRQDLSASCVYTQHTLLAIRFVYLRVSHLGTWGQRLGLAVTQHQDFSCI</sequence>
<evidence type="ECO:0000313" key="3">
    <source>
        <dbReference type="Proteomes" id="UP001627154"/>
    </source>
</evidence>
<keyword evidence="1" id="KW-1133">Transmembrane helix</keyword>
<feature type="transmembrane region" description="Helical" evidence="1">
    <location>
        <begin position="99"/>
        <end position="125"/>
    </location>
</feature>
<proteinExistence type="predicted"/>
<evidence type="ECO:0000256" key="1">
    <source>
        <dbReference type="SAM" id="Phobius"/>
    </source>
</evidence>
<comment type="caution">
    <text evidence="2">The sequence shown here is derived from an EMBL/GenBank/DDBJ whole genome shotgun (WGS) entry which is preliminary data.</text>
</comment>
<keyword evidence="3" id="KW-1185">Reference proteome</keyword>
<dbReference type="AlphaFoldDB" id="A0ABD2X3S9"/>
<name>A0ABD2X3S9_9HYME</name>
<evidence type="ECO:0000313" key="2">
    <source>
        <dbReference type="EMBL" id="KAL3399997.1"/>
    </source>
</evidence>